<dbReference type="PANTHER" id="PTHR33992:SF1">
    <property type="entry name" value="RIBONUCLEASE P PROTEIN COMPONENT"/>
    <property type="match status" value="1"/>
</dbReference>
<dbReference type="EMBL" id="CP097762">
    <property type="protein sequence ID" value="URJ25108.1"/>
    <property type="molecule type" value="Genomic_DNA"/>
</dbReference>
<dbReference type="InterPro" id="IPR000100">
    <property type="entry name" value="RNase_P"/>
</dbReference>
<dbReference type="Gene3D" id="3.30.230.10">
    <property type="match status" value="1"/>
</dbReference>
<dbReference type="SUPFAM" id="SSF54211">
    <property type="entry name" value="Ribosomal protein S5 domain 2-like"/>
    <property type="match status" value="1"/>
</dbReference>
<accession>A0ABY4SVL6</accession>
<comment type="function">
    <text evidence="6">RNaseP catalyzes the removal of the 5'-leader sequence from pre-tRNA to produce the mature 5'-terminus. It can also cleave other RNA substrates such as 4.5S RNA. The protein component plays an auxiliary but essential role in vivo by binding to the 5'-leader sequence and broadening the substrate specificity of the ribozyme.</text>
</comment>
<dbReference type="PANTHER" id="PTHR33992">
    <property type="entry name" value="RIBONUCLEASE P PROTEIN COMPONENT"/>
    <property type="match status" value="1"/>
</dbReference>
<dbReference type="NCBIfam" id="TIGR00188">
    <property type="entry name" value="rnpA"/>
    <property type="match status" value="1"/>
</dbReference>
<keyword evidence="1 6" id="KW-0819">tRNA processing</keyword>
<evidence type="ECO:0000256" key="3">
    <source>
        <dbReference type="ARBA" id="ARBA00022759"/>
    </source>
</evidence>
<evidence type="ECO:0000313" key="9">
    <source>
        <dbReference type="Proteomes" id="UP001056834"/>
    </source>
</evidence>
<reference evidence="8" key="1">
    <citation type="submission" date="2022-05" db="EMBL/GenBank/DDBJ databases">
        <title>Impact of host demography and evolutionary history on endosymbiont molecular evolution: a test in carpenter ants (Genus Camponotus) and their Blochmannia endosymbionts.</title>
        <authorList>
            <person name="Manthey J.D."/>
            <person name="Giron J.C."/>
            <person name="Hruska J.P."/>
        </authorList>
    </citation>
    <scope>NUCLEOTIDE SEQUENCE</scope>
    <source>
        <strain evidence="8">C-006</strain>
    </source>
</reference>
<proteinExistence type="inferred from homology"/>
<evidence type="ECO:0000256" key="7">
    <source>
        <dbReference type="NCBIfam" id="TIGR00188"/>
    </source>
</evidence>
<dbReference type="InterPro" id="IPR014721">
    <property type="entry name" value="Ribsml_uS5_D2-typ_fold_subgr"/>
</dbReference>
<dbReference type="InterPro" id="IPR020568">
    <property type="entry name" value="Ribosomal_Su5_D2-typ_SF"/>
</dbReference>
<evidence type="ECO:0000256" key="1">
    <source>
        <dbReference type="ARBA" id="ARBA00022694"/>
    </source>
</evidence>
<dbReference type="HAMAP" id="MF_00227">
    <property type="entry name" value="RNase_P"/>
    <property type="match status" value="1"/>
</dbReference>
<dbReference type="GO" id="GO:0004526">
    <property type="term" value="F:ribonuclease P activity"/>
    <property type="evidence" value="ECO:0007669"/>
    <property type="project" value="UniProtKB-EC"/>
</dbReference>
<comment type="similarity">
    <text evidence="6">Belongs to the RnpA family.</text>
</comment>
<comment type="subunit">
    <text evidence="6">Consists of a catalytic RNA component (M1 or rnpB) and a protein subunit.</text>
</comment>
<keyword evidence="2 6" id="KW-0540">Nuclease</keyword>
<evidence type="ECO:0000256" key="6">
    <source>
        <dbReference type="HAMAP-Rule" id="MF_00227"/>
    </source>
</evidence>
<sequence length="120" mass="14439">MNKFSLPKKIKLLTKKQFIFVFQKPTCIKSIGITLFSRSNNLGYPRIGLTISKKYIKLSHERNRIKRHMRETFRTNQHKLSSNDFILVINSKKIIYLKNHALIKELQKLWNRHFYSFKNT</sequence>
<evidence type="ECO:0000256" key="2">
    <source>
        <dbReference type="ARBA" id="ARBA00022722"/>
    </source>
</evidence>
<keyword evidence="3 6" id="KW-0255">Endonuclease</keyword>
<evidence type="ECO:0000256" key="4">
    <source>
        <dbReference type="ARBA" id="ARBA00022801"/>
    </source>
</evidence>
<keyword evidence="4 6" id="KW-0378">Hydrolase</keyword>
<gene>
    <name evidence="6 8" type="primary">rnpA</name>
    <name evidence="8" type="ORF">M9405_03180</name>
</gene>
<keyword evidence="9" id="KW-1185">Reference proteome</keyword>
<evidence type="ECO:0000313" key="8">
    <source>
        <dbReference type="EMBL" id="URJ25108.1"/>
    </source>
</evidence>
<protein>
    <recommendedName>
        <fullName evidence="6 7">Ribonuclease P protein component</fullName>
        <shortName evidence="6">RNase P protein</shortName>
        <shortName evidence="6">RNaseP protein</shortName>
        <ecNumber evidence="6 7">3.1.26.5</ecNumber>
    </recommendedName>
    <alternativeName>
        <fullName evidence="6">Protein C5</fullName>
    </alternativeName>
</protein>
<dbReference type="RefSeq" id="WP_250223239.1">
    <property type="nucleotide sequence ID" value="NZ_CP097762.1"/>
</dbReference>
<organism evidence="8 9">
    <name type="scientific">Candidatus Blochmannia ocreatus</name>
    <name type="common">nom. nud.</name>
    <dbReference type="NCBI Taxonomy" id="251538"/>
    <lineage>
        <taxon>Bacteria</taxon>
        <taxon>Pseudomonadati</taxon>
        <taxon>Pseudomonadota</taxon>
        <taxon>Gammaproteobacteria</taxon>
        <taxon>Enterobacterales</taxon>
        <taxon>Enterobacteriaceae</taxon>
        <taxon>ant endosymbionts</taxon>
        <taxon>Candidatus Blochmanniella</taxon>
    </lineage>
</organism>
<name>A0ABY4SVL6_9ENTR</name>
<comment type="catalytic activity">
    <reaction evidence="6">
        <text>Endonucleolytic cleavage of RNA, removing 5'-extranucleotides from tRNA precursor.</text>
        <dbReference type="EC" id="3.1.26.5"/>
    </reaction>
</comment>
<dbReference type="Proteomes" id="UP001056834">
    <property type="component" value="Chromosome"/>
</dbReference>
<dbReference type="EC" id="3.1.26.5" evidence="6 7"/>
<dbReference type="Pfam" id="PF00825">
    <property type="entry name" value="Ribonuclease_P"/>
    <property type="match status" value="1"/>
</dbReference>
<keyword evidence="5 6" id="KW-0694">RNA-binding</keyword>
<evidence type="ECO:0000256" key="5">
    <source>
        <dbReference type="ARBA" id="ARBA00022884"/>
    </source>
</evidence>